<accession>A0A939P7S7</accession>
<reference evidence="2" key="1">
    <citation type="submission" date="2021-03" db="EMBL/GenBank/DDBJ databases">
        <authorList>
            <person name="Kanchanasin P."/>
            <person name="Saeng-In P."/>
            <person name="Phongsopitanun W."/>
            <person name="Yuki M."/>
            <person name="Kudo T."/>
            <person name="Ohkuma M."/>
            <person name="Tanasupawat S."/>
        </authorList>
    </citation>
    <scope>NUCLEOTIDE SEQUENCE</scope>
    <source>
        <strain evidence="2">GKU 128</strain>
    </source>
</reference>
<evidence type="ECO:0000313" key="3">
    <source>
        <dbReference type="Proteomes" id="UP000669179"/>
    </source>
</evidence>
<protein>
    <submittedName>
        <fullName evidence="2">Uncharacterized protein</fullName>
    </submittedName>
</protein>
<gene>
    <name evidence="2" type="ORF">J4573_08560</name>
</gene>
<dbReference type="AlphaFoldDB" id="A0A939P7S7"/>
<evidence type="ECO:0000313" key="2">
    <source>
        <dbReference type="EMBL" id="MBO2447135.1"/>
    </source>
</evidence>
<dbReference type="EMBL" id="JAGEOJ010000003">
    <property type="protein sequence ID" value="MBO2447135.1"/>
    <property type="molecule type" value="Genomic_DNA"/>
</dbReference>
<proteinExistence type="predicted"/>
<feature type="compositionally biased region" description="Polar residues" evidence="1">
    <location>
        <begin position="510"/>
        <end position="519"/>
    </location>
</feature>
<comment type="caution">
    <text evidence="2">The sequence shown here is derived from an EMBL/GenBank/DDBJ whole genome shotgun (WGS) entry which is preliminary data.</text>
</comment>
<sequence>MATFGDMLAAADARLERVVQALSPLGAPDIKQQAQHPTTLAELARLAKVLGRCTDQVATGFGIPNAETTTVQSDARHASRLFGEAVQQLAPVEHPADEGPALARELKTMALSLGCGLDLLSSHLPTADNRNRAASTTDTATSNAGVISAADTIRWLLYTTGRHASAAGQVALRADTPSTTTAGRSLLQAALVARRTHSNDAAPITALTLNRLPERMPPSVGEDLPQAVHGIGISAERLRVADGPGAVTTWRYLAHSAALVYEAGTKLTAQLSRRLRELGDAQTAADLQESRASLYGLYRQWQTIARRWRGLGDTSAIPSAGLAVDASDLILRLGRLTFDDPEWAPTYRATQRLVPAERLMPGPAETYLVGTAILQAIDACATIASRHHDAVNDIAAIGVLRAPRPGTCPRLPAIARELLSRYTQAHHDGLAAVTQLGAALERSSSATPYSAQQTSLILKRAHASLRAHDVAQPTGAAGLAATDFPAPITTTIQATHKEPQQQAQAPEPASQTWPSQSTR</sequence>
<feature type="region of interest" description="Disordered" evidence="1">
    <location>
        <begin position="481"/>
        <end position="519"/>
    </location>
</feature>
<evidence type="ECO:0000256" key="1">
    <source>
        <dbReference type="SAM" id="MobiDB-lite"/>
    </source>
</evidence>
<dbReference type="Proteomes" id="UP000669179">
    <property type="component" value="Unassembled WGS sequence"/>
</dbReference>
<keyword evidence="3" id="KW-1185">Reference proteome</keyword>
<organism evidence="2 3">
    <name type="scientific">Actinomadura barringtoniae</name>
    <dbReference type="NCBI Taxonomy" id="1427535"/>
    <lineage>
        <taxon>Bacteria</taxon>
        <taxon>Bacillati</taxon>
        <taxon>Actinomycetota</taxon>
        <taxon>Actinomycetes</taxon>
        <taxon>Streptosporangiales</taxon>
        <taxon>Thermomonosporaceae</taxon>
        <taxon>Actinomadura</taxon>
    </lineage>
</organism>
<dbReference type="RefSeq" id="WP_208254737.1">
    <property type="nucleotide sequence ID" value="NZ_JAGEOJ010000003.1"/>
</dbReference>
<name>A0A939P7S7_9ACTN</name>
<feature type="compositionally biased region" description="Low complexity" evidence="1">
    <location>
        <begin position="500"/>
        <end position="509"/>
    </location>
</feature>